<reference evidence="2" key="1">
    <citation type="journal article" date="2017" name="Genome Biol.">
        <title>Comparative genomics reveals high biological diversity and specific adaptations in the industrially and medically important fungal genus Aspergillus.</title>
        <authorList>
            <person name="de Vries R.P."/>
            <person name="Riley R."/>
            <person name="Wiebenga A."/>
            <person name="Aguilar-Osorio G."/>
            <person name="Amillis S."/>
            <person name="Uchima C.A."/>
            <person name="Anderluh G."/>
            <person name="Asadollahi M."/>
            <person name="Askin M."/>
            <person name="Barry K."/>
            <person name="Battaglia E."/>
            <person name="Bayram O."/>
            <person name="Benocci T."/>
            <person name="Braus-Stromeyer S.A."/>
            <person name="Caldana C."/>
            <person name="Canovas D."/>
            <person name="Cerqueira G.C."/>
            <person name="Chen F."/>
            <person name="Chen W."/>
            <person name="Choi C."/>
            <person name="Clum A."/>
            <person name="Dos Santos R.A."/>
            <person name="Damasio A.R."/>
            <person name="Diallinas G."/>
            <person name="Emri T."/>
            <person name="Fekete E."/>
            <person name="Flipphi M."/>
            <person name="Freyberg S."/>
            <person name="Gallo A."/>
            <person name="Gournas C."/>
            <person name="Habgood R."/>
            <person name="Hainaut M."/>
            <person name="Harispe M.L."/>
            <person name="Henrissat B."/>
            <person name="Hilden K.S."/>
            <person name="Hope R."/>
            <person name="Hossain A."/>
            <person name="Karabika E."/>
            <person name="Karaffa L."/>
            <person name="Karanyi Z."/>
            <person name="Krasevec N."/>
            <person name="Kuo A."/>
            <person name="Kusch H."/>
            <person name="LaButti K."/>
            <person name="Lagendijk E.L."/>
            <person name="Lapidus A."/>
            <person name="Levasseur A."/>
            <person name="Lindquist E."/>
            <person name="Lipzen A."/>
            <person name="Logrieco A.F."/>
            <person name="MacCabe A."/>
            <person name="Maekelae M.R."/>
            <person name="Malavazi I."/>
            <person name="Melin P."/>
            <person name="Meyer V."/>
            <person name="Mielnichuk N."/>
            <person name="Miskei M."/>
            <person name="Molnar A.P."/>
            <person name="Mule G."/>
            <person name="Ngan C.Y."/>
            <person name="Orejas M."/>
            <person name="Orosz E."/>
            <person name="Ouedraogo J.P."/>
            <person name="Overkamp K.M."/>
            <person name="Park H.-S."/>
            <person name="Perrone G."/>
            <person name="Piumi F."/>
            <person name="Punt P.J."/>
            <person name="Ram A.F."/>
            <person name="Ramon A."/>
            <person name="Rauscher S."/>
            <person name="Record E."/>
            <person name="Riano-Pachon D.M."/>
            <person name="Robert V."/>
            <person name="Roehrig J."/>
            <person name="Ruller R."/>
            <person name="Salamov A."/>
            <person name="Salih N.S."/>
            <person name="Samson R.A."/>
            <person name="Sandor E."/>
            <person name="Sanguinetti M."/>
            <person name="Schuetze T."/>
            <person name="Sepcic K."/>
            <person name="Shelest E."/>
            <person name="Sherlock G."/>
            <person name="Sophianopoulou V."/>
            <person name="Squina F.M."/>
            <person name="Sun H."/>
            <person name="Susca A."/>
            <person name="Todd R.B."/>
            <person name="Tsang A."/>
            <person name="Unkles S.E."/>
            <person name="van de Wiele N."/>
            <person name="van Rossen-Uffink D."/>
            <person name="Oliveira J.V."/>
            <person name="Vesth T.C."/>
            <person name="Visser J."/>
            <person name="Yu J.-H."/>
            <person name="Zhou M."/>
            <person name="Andersen M.R."/>
            <person name="Archer D.B."/>
            <person name="Baker S.E."/>
            <person name="Benoit I."/>
            <person name="Brakhage A.A."/>
            <person name="Braus G.H."/>
            <person name="Fischer R."/>
            <person name="Frisvad J.C."/>
            <person name="Goldman G.H."/>
            <person name="Houbraken J."/>
            <person name="Oakley B."/>
            <person name="Pocsi I."/>
            <person name="Scazzocchio C."/>
            <person name="Seiboth B."/>
            <person name="vanKuyk P.A."/>
            <person name="Wortman J."/>
            <person name="Dyer P.S."/>
            <person name="Grigoriev I.V."/>
        </authorList>
    </citation>
    <scope>NUCLEOTIDE SEQUENCE [LARGE SCALE GENOMIC DNA]</scope>
    <source>
        <strain evidence="2">ITEM 5010</strain>
    </source>
</reference>
<evidence type="ECO:0000313" key="1">
    <source>
        <dbReference type="EMBL" id="OOF94897.1"/>
    </source>
</evidence>
<keyword evidence="2" id="KW-1185">Reference proteome</keyword>
<dbReference type="AlphaFoldDB" id="A0A1R3RK87"/>
<evidence type="ECO:0000313" key="2">
    <source>
        <dbReference type="Proteomes" id="UP000188318"/>
    </source>
</evidence>
<accession>A0A1R3RK87</accession>
<dbReference type="EMBL" id="KV907501">
    <property type="protein sequence ID" value="OOF94897.1"/>
    <property type="molecule type" value="Genomic_DNA"/>
</dbReference>
<protein>
    <submittedName>
        <fullName evidence="1">Uncharacterized protein</fullName>
    </submittedName>
</protein>
<name>A0A1R3RK87_ASPC5</name>
<sequence length="94" mass="10862">MTTFMFNKICQYHWHCDSSSPDFRCHSFTDSPTDKDGFLSPDRRWFFLVDYGTSADPDDVPVLSYELVGESVKPLPGLAEEKEIQIKLKCLHPF</sequence>
<dbReference type="OrthoDB" id="4379079at2759"/>
<proteinExistence type="predicted"/>
<dbReference type="VEuPathDB" id="FungiDB:ASPCADRAFT_208552"/>
<gene>
    <name evidence="1" type="ORF">ASPCADRAFT_208552</name>
</gene>
<dbReference type="Proteomes" id="UP000188318">
    <property type="component" value="Unassembled WGS sequence"/>
</dbReference>
<organism evidence="1 2">
    <name type="scientific">Aspergillus carbonarius (strain ITEM 5010)</name>
    <dbReference type="NCBI Taxonomy" id="602072"/>
    <lineage>
        <taxon>Eukaryota</taxon>
        <taxon>Fungi</taxon>
        <taxon>Dikarya</taxon>
        <taxon>Ascomycota</taxon>
        <taxon>Pezizomycotina</taxon>
        <taxon>Eurotiomycetes</taxon>
        <taxon>Eurotiomycetidae</taxon>
        <taxon>Eurotiales</taxon>
        <taxon>Aspergillaceae</taxon>
        <taxon>Aspergillus</taxon>
        <taxon>Aspergillus subgen. Circumdati</taxon>
    </lineage>
</organism>